<organism evidence="3 4">
    <name type="scientific">Brumimicrobium oceani</name>
    <dbReference type="NCBI Taxonomy" id="2100725"/>
    <lineage>
        <taxon>Bacteria</taxon>
        <taxon>Pseudomonadati</taxon>
        <taxon>Bacteroidota</taxon>
        <taxon>Flavobacteriia</taxon>
        <taxon>Flavobacteriales</taxon>
        <taxon>Crocinitomicaceae</taxon>
        <taxon>Brumimicrobium</taxon>
    </lineage>
</organism>
<evidence type="ECO:0000256" key="1">
    <source>
        <dbReference type="SAM" id="SignalP"/>
    </source>
</evidence>
<keyword evidence="1" id="KW-0732">Signal</keyword>
<proteinExistence type="predicted"/>
<feature type="signal peptide" evidence="1">
    <location>
        <begin position="1"/>
        <end position="23"/>
    </location>
</feature>
<evidence type="ECO:0000313" key="4">
    <source>
        <dbReference type="Proteomes" id="UP000245370"/>
    </source>
</evidence>
<name>A0A2U2XCJ1_9FLAO</name>
<reference evidence="3 4" key="2">
    <citation type="submission" date="2018-05" db="EMBL/GenBank/DDBJ databases">
        <authorList>
            <person name="Lanie J.A."/>
            <person name="Ng W.-L."/>
            <person name="Kazmierczak K.M."/>
            <person name="Andrzejewski T.M."/>
            <person name="Davidsen T.M."/>
            <person name="Wayne K.J."/>
            <person name="Tettelin H."/>
            <person name="Glass J.I."/>
            <person name="Rusch D."/>
            <person name="Podicherti R."/>
            <person name="Tsui H.-C.T."/>
            <person name="Winkler M.E."/>
        </authorList>
    </citation>
    <scope>NUCLEOTIDE SEQUENCE [LARGE SCALE GENOMIC DNA]</scope>
    <source>
        <strain evidence="3 4">C305</strain>
    </source>
</reference>
<evidence type="ECO:0000259" key="2">
    <source>
        <dbReference type="Pfam" id="PF07007"/>
    </source>
</evidence>
<dbReference type="RefSeq" id="WP_109359564.1">
    <property type="nucleotide sequence ID" value="NZ_QFRJ01000006.1"/>
</dbReference>
<reference evidence="3 4" key="1">
    <citation type="submission" date="2018-05" db="EMBL/GenBank/DDBJ databases">
        <title>Brumimicrobium oceani sp. nov., isolated from coastal sediment.</title>
        <authorList>
            <person name="Kou Y."/>
        </authorList>
    </citation>
    <scope>NUCLEOTIDE SEQUENCE [LARGE SCALE GENOMIC DNA]</scope>
    <source>
        <strain evidence="3 4">C305</strain>
    </source>
</reference>
<dbReference type="Pfam" id="PF07007">
    <property type="entry name" value="LprI"/>
    <property type="match status" value="1"/>
</dbReference>
<dbReference type="Proteomes" id="UP000245370">
    <property type="component" value="Unassembled WGS sequence"/>
</dbReference>
<sequence length="137" mass="15760">MNLQLSKSFSFLLLLFLPLLGNTQEKGDTTHVKNNMEVRAEIAYNASSTSKNVKRVFNSIISQLDSLESEESQVFKQHLLNANEAWQKYTEEMCKIEDYLSKDGAQGGLAFYFLCKTEYNKKRIQTLNSLKTKLHLE</sequence>
<dbReference type="InterPro" id="IPR009739">
    <property type="entry name" value="LprI-like_N"/>
</dbReference>
<comment type="caution">
    <text evidence="3">The sequence shown here is derived from an EMBL/GenBank/DDBJ whole genome shotgun (WGS) entry which is preliminary data.</text>
</comment>
<evidence type="ECO:0000313" key="3">
    <source>
        <dbReference type="EMBL" id="PWH85483.1"/>
    </source>
</evidence>
<dbReference type="AlphaFoldDB" id="A0A2U2XCJ1"/>
<feature type="chain" id="PRO_5015557275" description="Lysozyme inhibitor LprI-like N-terminal domain-containing protein" evidence="1">
    <location>
        <begin position="24"/>
        <end position="137"/>
    </location>
</feature>
<accession>A0A2U2XCJ1</accession>
<feature type="domain" description="Lysozyme inhibitor LprI-like N-terminal" evidence="2">
    <location>
        <begin position="35"/>
        <end position="127"/>
    </location>
</feature>
<dbReference type="EMBL" id="QFRJ01000006">
    <property type="protein sequence ID" value="PWH85483.1"/>
    <property type="molecule type" value="Genomic_DNA"/>
</dbReference>
<dbReference type="OrthoDB" id="1467935at2"/>
<keyword evidence="4" id="KW-1185">Reference proteome</keyword>
<dbReference type="Gene3D" id="1.20.1270.180">
    <property type="match status" value="1"/>
</dbReference>
<protein>
    <recommendedName>
        <fullName evidence="2">Lysozyme inhibitor LprI-like N-terminal domain-containing protein</fullName>
    </recommendedName>
</protein>
<gene>
    <name evidence="3" type="ORF">DIT68_09510</name>
</gene>